<gene>
    <name evidence="2" type="ORF">UR64_C0010G0008</name>
</gene>
<evidence type="ECO:0000256" key="1">
    <source>
        <dbReference type="SAM" id="Phobius"/>
    </source>
</evidence>
<comment type="caution">
    <text evidence="2">The sequence shown here is derived from an EMBL/GenBank/DDBJ whole genome shotgun (WGS) entry which is preliminary data.</text>
</comment>
<accession>A0A0G0B9Y8</accession>
<organism evidence="2 3">
    <name type="scientific">Candidatus Nomurabacteria bacterium GW2011_GWE1_35_16</name>
    <dbReference type="NCBI Taxonomy" id="1618761"/>
    <lineage>
        <taxon>Bacteria</taxon>
        <taxon>Candidatus Nomuraibacteriota</taxon>
    </lineage>
</organism>
<evidence type="ECO:0000313" key="3">
    <source>
        <dbReference type="Proteomes" id="UP000034952"/>
    </source>
</evidence>
<name>A0A0G0B9Y8_9BACT</name>
<reference evidence="2 3" key="1">
    <citation type="journal article" date="2015" name="Nature">
        <title>rRNA introns, odd ribosomes, and small enigmatic genomes across a large radiation of phyla.</title>
        <authorList>
            <person name="Brown C.T."/>
            <person name="Hug L.A."/>
            <person name="Thomas B.C."/>
            <person name="Sharon I."/>
            <person name="Castelle C.J."/>
            <person name="Singh A."/>
            <person name="Wilkins M.J."/>
            <person name="Williams K.H."/>
            <person name="Banfield J.F."/>
        </authorList>
    </citation>
    <scope>NUCLEOTIDE SEQUENCE [LARGE SCALE GENOMIC DNA]</scope>
</reference>
<dbReference type="AlphaFoldDB" id="A0A0G0B9Y8"/>
<keyword evidence="1" id="KW-1133">Transmembrane helix</keyword>
<sequence>MTNKAIDFRISKNESQHHLIIDIDIDLDVVIDIFSKIGTVVFIVSFIAACVGVTFPFFDGKSFFEMTNKEIAWIAIIQIVSAVYIYLVVRYRRKFKYIVITKNGEKLYQQSPIK</sequence>
<dbReference type="EMBL" id="LBPY01000010">
    <property type="protein sequence ID" value="KKP66243.1"/>
    <property type="molecule type" value="Genomic_DNA"/>
</dbReference>
<keyword evidence="1" id="KW-0472">Membrane</keyword>
<feature type="transmembrane region" description="Helical" evidence="1">
    <location>
        <begin position="70"/>
        <end position="89"/>
    </location>
</feature>
<evidence type="ECO:0000313" key="2">
    <source>
        <dbReference type="EMBL" id="KKP66243.1"/>
    </source>
</evidence>
<proteinExistence type="predicted"/>
<dbReference type="Proteomes" id="UP000034952">
    <property type="component" value="Unassembled WGS sequence"/>
</dbReference>
<protein>
    <submittedName>
        <fullName evidence="2">Uncharacterized protein</fullName>
    </submittedName>
</protein>
<keyword evidence="1" id="KW-0812">Transmembrane</keyword>
<feature type="transmembrane region" description="Helical" evidence="1">
    <location>
        <begin position="37"/>
        <end position="58"/>
    </location>
</feature>